<keyword evidence="2" id="KW-0732">Signal</keyword>
<evidence type="ECO:0000256" key="1">
    <source>
        <dbReference type="SAM" id="MobiDB-lite"/>
    </source>
</evidence>
<dbReference type="AlphaFoldDB" id="A0A9D4ZF38"/>
<organism evidence="3 4">
    <name type="scientific">Adiantum capillus-veneris</name>
    <name type="common">Maidenhair fern</name>
    <dbReference type="NCBI Taxonomy" id="13818"/>
    <lineage>
        <taxon>Eukaryota</taxon>
        <taxon>Viridiplantae</taxon>
        <taxon>Streptophyta</taxon>
        <taxon>Embryophyta</taxon>
        <taxon>Tracheophyta</taxon>
        <taxon>Polypodiopsida</taxon>
        <taxon>Polypodiidae</taxon>
        <taxon>Polypodiales</taxon>
        <taxon>Pteridineae</taxon>
        <taxon>Pteridaceae</taxon>
        <taxon>Vittarioideae</taxon>
        <taxon>Adiantum</taxon>
    </lineage>
</organism>
<feature type="region of interest" description="Disordered" evidence="1">
    <location>
        <begin position="299"/>
        <end position="336"/>
    </location>
</feature>
<evidence type="ECO:0000313" key="3">
    <source>
        <dbReference type="EMBL" id="KAI5070975.1"/>
    </source>
</evidence>
<dbReference type="PANTHER" id="PTHR33649">
    <property type="entry name" value="PAR1 PROTEIN"/>
    <property type="match status" value="1"/>
</dbReference>
<feature type="region of interest" description="Disordered" evidence="1">
    <location>
        <begin position="182"/>
        <end position="201"/>
    </location>
</feature>
<dbReference type="Proteomes" id="UP000886520">
    <property type="component" value="Chromosome 13"/>
</dbReference>
<evidence type="ECO:0000313" key="4">
    <source>
        <dbReference type="Proteomes" id="UP000886520"/>
    </source>
</evidence>
<dbReference type="EMBL" id="JABFUD020000013">
    <property type="protein sequence ID" value="KAI5070975.1"/>
    <property type="molecule type" value="Genomic_DNA"/>
</dbReference>
<sequence length="351" mass="39684">MASRMRVGMIINLLLLVYHLTLKVEGNMECEELSTQDCAFAVASSGARCVLEKHYVKDSKNINYNCQTSIIMAERGVIQWIETDACMKACGVTRLWVGLSTDALLERSFIQRLCLPSCKDHCPNIMDLFTKLAVEEGVYLPNLCNAMGEIFKEFTKSSKTTSMSRRELKEDKEASLTKQSLQDFDGFPHQPPFDSSAPYPQEPWMHAPPPFPFPFPFPPMAEPPYPPLEEPPFPYAQPPLPFLEEPPFPFGQPPYPYEPPYEQVEPPLPPQEGEPFIFLEPLIPRAPYAPPYFIEPPYYQQPPFNEPPNPKPNYNGEPPFPDYSATSPIFTQPEPTLMAPNLSPLYVGGGF</sequence>
<accession>A0A9D4ZF38</accession>
<dbReference type="PANTHER" id="PTHR33649:SF2">
    <property type="entry name" value="PAR1 PROTEIN"/>
    <property type="match status" value="1"/>
</dbReference>
<dbReference type="InterPro" id="IPR009489">
    <property type="entry name" value="PAR1"/>
</dbReference>
<feature type="compositionally biased region" description="Polar residues" evidence="1">
    <location>
        <begin position="324"/>
        <end position="334"/>
    </location>
</feature>
<reference evidence="3" key="1">
    <citation type="submission" date="2021-01" db="EMBL/GenBank/DDBJ databases">
        <title>Adiantum capillus-veneris genome.</title>
        <authorList>
            <person name="Fang Y."/>
            <person name="Liao Q."/>
        </authorList>
    </citation>
    <scope>NUCLEOTIDE SEQUENCE</scope>
    <source>
        <strain evidence="3">H3</strain>
        <tissue evidence="3">Leaf</tissue>
    </source>
</reference>
<dbReference type="Pfam" id="PF06521">
    <property type="entry name" value="PAR1"/>
    <property type="match status" value="1"/>
</dbReference>
<feature type="signal peptide" evidence="2">
    <location>
        <begin position="1"/>
        <end position="26"/>
    </location>
</feature>
<dbReference type="OrthoDB" id="772928at2759"/>
<name>A0A9D4ZF38_ADICA</name>
<protein>
    <submittedName>
        <fullName evidence="3">Uncharacterized protein</fullName>
    </submittedName>
</protein>
<proteinExistence type="predicted"/>
<feature type="chain" id="PRO_5039314365" evidence="2">
    <location>
        <begin position="27"/>
        <end position="351"/>
    </location>
</feature>
<comment type="caution">
    <text evidence="3">The sequence shown here is derived from an EMBL/GenBank/DDBJ whole genome shotgun (WGS) entry which is preliminary data.</text>
</comment>
<gene>
    <name evidence="3" type="ORF">GOP47_0013226</name>
</gene>
<dbReference type="PRINTS" id="PR01217">
    <property type="entry name" value="PRICHEXTENSN"/>
</dbReference>
<evidence type="ECO:0000256" key="2">
    <source>
        <dbReference type="SAM" id="SignalP"/>
    </source>
</evidence>
<keyword evidence="4" id="KW-1185">Reference proteome</keyword>